<proteinExistence type="predicted"/>
<dbReference type="EMBL" id="BLJE01000002">
    <property type="protein sequence ID" value="GFE65080.1"/>
    <property type="molecule type" value="Genomic_DNA"/>
</dbReference>
<keyword evidence="2" id="KW-1185">Reference proteome</keyword>
<dbReference type="RefSeq" id="WP_159806728.1">
    <property type="nucleotide sequence ID" value="NZ_BLJE01000002.1"/>
</dbReference>
<dbReference type="AlphaFoldDB" id="A0A6N6JGV9"/>
<reference evidence="1 2" key="1">
    <citation type="submission" date="2019-12" db="EMBL/GenBank/DDBJ databases">
        <title>Litoreibacter badius sp. nov., a novel bacteriochlorophyll a-containing bacterium in the genus Litoreibacter.</title>
        <authorList>
            <person name="Kanamuro M."/>
            <person name="Takabe Y."/>
            <person name="Mori K."/>
            <person name="Takaichi S."/>
            <person name="Hanada S."/>
        </authorList>
    </citation>
    <scope>NUCLEOTIDE SEQUENCE [LARGE SCALE GENOMIC DNA]</scope>
    <source>
        <strain evidence="1 2">K6</strain>
    </source>
</reference>
<evidence type="ECO:0000313" key="1">
    <source>
        <dbReference type="EMBL" id="GFE65080.1"/>
    </source>
</evidence>
<evidence type="ECO:0000313" key="2">
    <source>
        <dbReference type="Proteomes" id="UP000436822"/>
    </source>
</evidence>
<comment type="caution">
    <text evidence="1">The sequence shown here is derived from an EMBL/GenBank/DDBJ whole genome shotgun (WGS) entry which is preliminary data.</text>
</comment>
<organism evidence="1 2">
    <name type="scientific">Litoreibacter roseus</name>
    <dbReference type="NCBI Taxonomy" id="2601869"/>
    <lineage>
        <taxon>Bacteria</taxon>
        <taxon>Pseudomonadati</taxon>
        <taxon>Pseudomonadota</taxon>
        <taxon>Alphaproteobacteria</taxon>
        <taxon>Rhodobacterales</taxon>
        <taxon>Roseobacteraceae</taxon>
        <taxon>Litoreibacter</taxon>
    </lineage>
</organism>
<name>A0A6N6JGV9_9RHOB</name>
<protein>
    <submittedName>
        <fullName evidence="1">Uncharacterized protein</fullName>
    </submittedName>
</protein>
<gene>
    <name evidence="1" type="ORF">KIN_21540</name>
</gene>
<accession>A0A6N6JGV9</accession>
<dbReference type="Proteomes" id="UP000436822">
    <property type="component" value="Unassembled WGS sequence"/>
</dbReference>
<sequence>MFDPESVNLMNQAPELEGLESERISQTITEAYAEIVSSRIRMRELQEDEAAEIELPEVIQRMRRLAFTQEAFVASSIERENRAAAAFVAASAHHACLLAENLLTSRARQSHLSFEGISSDVSATILFLCAEASADAAEVSKLIQLDGKEPLESKLLHAIKSFATGDLSALLRIELLTPSQILGTAGQDAAVRALYQKILEAMISMAARMLGSGPIDFRMAA</sequence>